<feature type="transmembrane region" description="Helical" evidence="6">
    <location>
        <begin position="536"/>
        <end position="555"/>
    </location>
</feature>
<organism evidence="8 9">
    <name type="scientific">Babjeviella inositovora NRRL Y-12698</name>
    <dbReference type="NCBI Taxonomy" id="984486"/>
    <lineage>
        <taxon>Eukaryota</taxon>
        <taxon>Fungi</taxon>
        <taxon>Dikarya</taxon>
        <taxon>Ascomycota</taxon>
        <taxon>Saccharomycotina</taxon>
        <taxon>Pichiomycetes</taxon>
        <taxon>Serinales incertae sedis</taxon>
        <taxon>Babjeviella</taxon>
    </lineage>
</organism>
<dbReference type="Pfam" id="PF07690">
    <property type="entry name" value="MFS_1"/>
    <property type="match status" value="1"/>
</dbReference>
<keyword evidence="4 6" id="KW-0472">Membrane</keyword>
<evidence type="ECO:0000256" key="6">
    <source>
        <dbReference type="SAM" id="Phobius"/>
    </source>
</evidence>
<reference evidence="9" key="1">
    <citation type="submission" date="2016-05" db="EMBL/GenBank/DDBJ databases">
        <title>Comparative genomics of biotechnologically important yeasts.</title>
        <authorList>
            <consortium name="DOE Joint Genome Institute"/>
            <person name="Riley R."/>
            <person name="Haridas S."/>
            <person name="Wolfe K.H."/>
            <person name="Lopes M.R."/>
            <person name="Hittinger C.T."/>
            <person name="Goker M."/>
            <person name="Salamov A."/>
            <person name="Wisecaver J."/>
            <person name="Long T.M."/>
            <person name="Aerts A.L."/>
            <person name="Barry K."/>
            <person name="Choi C."/>
            <person name="Clum A."/>
            <person name="Coughlan A.Y."/>
            <person name="Deshpande S."/>
            <person name="Douglass A.P."/>
            <person name="Hanson S.J."/>
            <person name="Klenk H.-P."/>
            <person name="Labutti K."/>
            <person name="Lapidus A."/>
            <person name="Lindquist E."/>
            <person name="Lipzen A."/>
            <person name="Meier-Kolthoff J.P."/>
            <person name="Ohm R.A."/>
            <person name="Otillar R.P."/>
            <person name="Pangilinan J."/>
            <person name="Peng Y."/>
            <person name="Rokas A."/>
            <person name="Rosa C.A."/>
            <person name="Scheuner C."/>
            <person name="Sibirny A.A."/>
            <person name="Slot J.C."/>
            <person name="Stielow J.B."/>
            <person name="Sun H."/>
            <person name="Kurtzman C.P."/>
            <person name="Blackwell M."/>
            <person name="Grigoriev I.V."/>
            <person name="Jeffries T.W."/>
        </authorList>
    </citation>
    <scope>NUCLEOTIDE SEQUENCE [LARGE SCALE GENOMIC DNA]</scope>
    <source>
        <strain evidence="9">NRRL Y-12698</strain>
    </source>
</reference>
<feature type="transmembrane region" description="Helical" evidence="6">
    <location>
        <begin position="144"/>
        <end position="163"/>
    </location>
</feature>
<evidence type="ECO:0000256" key="1">
    <source>
        <dbReference type="ARBA" id="ARBA00004141"/>
    </source>
</evidence>
<dbReference type="PANTHER" id="PTHR23502">
    <property type="entry name" value="MAJOR FACILITATOR SUPERFAMILY"/>
    <property type="match status" value="1"/>
</dbReference>
<dbReference type="EMBL" id="KV454427">
    <property type="protein sequence ID" value="ODQ81894.1"/>
    <property type="molecule type" value="Genomic_DNA"/>
</dbReference>
<evidence type="ECO:0000256" key="3">
    <source>
        <dbReference type="ARBA" id="ARBA00022989"/>
    </source>
</evidence>
<feature type="transmembrane region" description="Helical" evidence="6">
    <location>
        <begin position="233"/>
        <end position="253"/>
    </location>
</feature>
<dbReference type="GeneID" id="30145924"/>
<evidence type="ECO:0000313" key="9">
    <source>
        <dbReference type="Proteomes" id="UP000094336"/>
    </source>
</evidence>
<dbReference type="FunFam" id="1.20.1250.20:FF:000396">
    <property type="entry name" value="MFS general substrate transporter"/>
    <property type="match status" value="1"/>
</dbReference>
<feature type="transmembrane region" description="Helical" evidence="6">
    <location>
        <begin position="430"/>
        <end position="452"/>
    </location>
</feature>
<dbReference type="Proteomes" id="UP000094336">
    <property type="component" value="Unassembled WGS sequence"/>
</dbReference>
<name>A0A1E3QWJ8_9ASCO</name>
<keyword evidence="3 6" id="KW-1133">Transmembrane helix</keyword>
<dbReference type="STRING" id="984486.A0A1E3QWJ8"/>
<dbReference type="Gene3D" id="1.20.1720.10">
    <property type="entry name" value="Multidrug resistance protein D"/>
    <property type="match status" value="1"/>
</dbReference>
<evidence type="ECO:0000313" key="8">
    <source>
        <dbReference type="EMBL" id="ODQ81894.1"/>
    </source>
</evidence>
<keyword evidence="9" id="KW-1185">Reference proteome</keyword>
<proteinExistence type="predicted"/>
<dbReference type="GO" id="GO:0005886">
    <property type="term" value="C:plasma membrane"/>
    <property type="evidence" value="ECO:0007669"/>
    <property type="project" value="TreeGrafter"/>
</dbReference>
<dbReference type="PROSITE" id="PS50850">
    <property type="entry name" value="MFS"/>
    <property type="match status" value="1"/>
</dbReference>
<gene>
    <name evidence="8" type="ORF">BABINDRAFT_160126</name>
</gene>
<comment type="subcellular location">
    <subcellularLocation>
        <location evidence="1">Membrane</location>
        <topology evidence="1">Multi-pass membrane protein</topology>
    </subcellularLocation>
</comment>
<dbReference type="GO" id="GO:0022857">
    <property type="term" value="F:transmembrane transporter activity"/>
    <property type="evidence" value="ECO:0007669"/>
    <property type="project" value="InterPro"/>
</dbReference>
<dbReference type="AlphaFoldDB" id="A0A1E3QWJ8"/>
<accession>A0A1E3QWJ8</accession>
<dbReference type="RefSeq" id="XP_018987222.1">
    <property type="nucleotide sequence ID" value="XM_019128071.1"/>
</dbReference>
<protein>
    <recommendedName>
        <fullName evidence="7">Major facilitator superfamily (MFS) profile domain-containing protein</fullName>
    </recommendedName>
</protein>
<feature type="transmembrane region" description="Helical" evidence="6">
    <location>
        <begin position="385"/>
        <end position="410"/>
    </location>
</feature>
<feature type="transmembrane region" description="Helical" evidence="6">
    <location>
        <begin position="567"/>
        <end position="589"/>
    </location>
</feature>
<dbReference type="InterPro" id="IPR020846">
    <property type="entry name" value="MFS_dom"/>
</dbReference>
<evidence type="ECO:0000256" key="2">
    <source>
        <dbReference type="ARBA" id="ARBA00022692"/>
    </source>
</evidence>
<feature type="transmembrane region" description="Helical" evidence="6">
    <location>
        <begin position="78"/>
        <end position="103"/>
    </location>
</feature>
<dbReference type="InterPro" id="IPR011701">
    <property type="entry name" value="MFS"/>
</dbReference>
<feature type="transmembrane region" description="Helical" evidence="6">
    <location>
        <begin position="115"/>
        <end position="138"/>
    </location>
</feature>
<dbReference type="Gene3D" id="1.20.1250.20">
    <property type="entry name" value="MFS general substrate transporter like domains"/>
    <property type="match status" value="1"/>
</dbReference>
<keyword evidence="2 6" id="KW-0812">Transmembrane</keyword>
<feature type="transmembrane region" description="Helical" evidence="6">
    <location>
        <begin position="500"/>
        <end position="524"/>
    </location>
</feature>
<evidence type="ECO:0000256" key="5">
    <source>
        <dbReference type="SAM" id="MobiDB-lite"/>
    </source>
</evidence>
<evidence type="ECO:0000259" key="7">
    <source>
        <dbReference type="PROSITE" id="PS50850"/>
    </source>
</evidence>
<evidence type="ECO:0000256" key="4">
    <source>
        <dbReference type="ARBA" id="ARBA00023136"/>
    </source>
</evidence>
<dbReference type="OrthoDB" id="4500315at2759"/>
<feature type="transmembrane region" description="Helical" evidence="6">
    <location>
        <begin position="473"/>
        <end position="494"/>
    </location>
</feature>
<feature type="domain" description="Major facilitator superfamily (MFS) profile" evidence="7">
    <location>
        <begin position="79"/>
        <end position="590"/>
    </location>
</feature>
<feature type="region of interest" description="Disordered" evidence="5">
    <location>
        <begin position="335"/>
        <end position="356"/>
    </location>
</feature>
<feature type="compositionally biased region" description="Polar residues" evidence="5">
    <location>
        <begin position="338"/>
        <end position="347"/>
    </location>
</feature>
<sequence length="614" mass="67870">MGLGIKEPTNYDGDVTGTIMMMSMDDSHPASPDILSKVTSHDSAASTVKTNKQGIVLFPQPHNNPNDPLNWPIWQRDLALVVIGFHSFIVGGQSPLLAAGLTTIGAEFHASPSKVSYLVGGFMLSLGFGSVFAAPSAVLYGKRVVYLAGILIFMGGSIWGACANSFGSLMGARVLTGLGASPCESLPSATIAEIYFAHERAYRLGIYTMLLLGGKNLVPMLAGFVFQSLNRHWLYWILTIILGINLVLTYFFAPETFWDRTPIPNKESQKETEKARKVSKRRGMNLLYRHRPNSFALKDGEDVTSLHSSVADQTAIEPVLQPIAMTDSRPIEAVTGPAESTTKTLPTDTERASGTPPRNSFYQKLRIVSGRHTEDKWWMVAVRPFVLLLYPSVLFGAFLYAFAVVWLILISESVSHLFTKPPYNYSVITIGLFYVSPFVGGTLGSAVAGKISDILVRKLVARNNGTYEPEFRLLMVVPIFIAVCIGIMGFGWATEVHDKWIVPVIFFGILGFGCSLASTTAITYTVDSYKMFAAEALVTLNVTKNVLGFLFSLFTNSFIDRKGAKDAFVTFGGIQIFICLFAIPLYFYGKRCRHWTDEREFMKWLYVKRHHEAK</sequence>
<dbReference type="PANTHER" id="PTHR23502:SF4">
    <property type="entry name" value="MAJOR FACILITATOR SUPERFAMILY (MFS) PROFILE DOMAIN-CONTAINING PROTEIN-RELATED"/>
    <property type="match status" value="1"/>
</dbReference>
<dbReference type="InterPro" id="IPR036259">
    <property type="entry name" value="MFS_trans_sf"/>
</dbReference>
<dbReference type="SUPFAM" id="SSF103473">
    <property type="entry name" value="MFS general substrate transporter"/>
    <property type="match status" value="1"/>
</dbReference>
<feature type="transmembrane region" description="Helical" evidence="6">
    <location>
        <begin position="204"/>
        <end position="227"/>
    </location>
</feature>